<reference evidence="1 2" key="2">
    <citation type="submission" date="2018-11" db="EMBL/GenBank/DDBJ databases">
        <authorList>
            <consortium name="Pathogen Informatics"/>
        </authorList>
    </citation>
    <scope>NUCLEOTIDE SEQUENCE [LARGE SCALE GENOMIC DNA]</scope>
</reference>
<protein>
    <submittedName>
        <fullName evidence="3">BLRF2</fullName>
    </submittedName>
</protein>
<evidence type="ECO:0000313" key="1">
    <source>
        <dbReference type="EMBL" id="VDL76153.1"/>
    </source>
</evidence>
<name>A0A0N4Y8K5_NIPBR</name>
<organism evidence="3">
    <name type="scientific">Nippostrongylus brasiliensis</name>
    <name type="common">Rat hookworm</name>
    <dbReference type="NCBI Taxonomy" id="27835"/>
    <lineage>
        <taxon>Eukaryota</taxon>
        <taxon>Metazoa</taxon>
        <taxon>Ecdysozoa</taxon>
        <taxon>Nematoda</taxon>
        <taxon>Chromadorea</taxon>
        <taxon>Rhabditida</taxon>
        <taxon>Rhabditina</taxon>
        <taxon>Rhabditomorpha</taxon>
        <taxon>Strongyloidea</taxon>
        <taxon>Heligmosomidae</taxon>
        <taxon>Nippostrongylus</taxon>
    </lineage>
</organism>
<keyword evidence="2" id="KW-1185">Reference proteome</keyword>
<dbReference type="AlphaFoldDB" id="A0A0N4Y8K5"/>
<gene>
    <name evidence="1" type="ORF">NBR_LOCUS12564</name>
</gene>
<dbReference type="EMBL" id="UYSL01020791">
    <property type="protein sequence ID" value="VDL76153.1"/>
    <property type="molecule type" value="Genomic_DNA"/>
</dbReference>
<reference evidence="3" key="1">
    <citation type="submission" date="2017-02" db="UniProtKB">
        <authorList>
            <consortium name="WormBaseParasite"/>
        </authorList>
    </citation>
    <scope>IDENTIFICATION</scope>
</reference>
<evidence type="ECO:0000313" key="2">
    <source>
        <dbReference type="Proteomes" id="UP000271162"/>
    </source>
</evidence>
<accession>A0A0N4Y8K5</accession>
<evidence type="ECO:0000313" key="3">
    <source>
        <dbReference type="WBParaSite" id="NBR_0001256301-mRNA-1"/>
    </source>
</evidence>
<dbReference type="WBParaSite" id="NBR_0001256301-mRNA-1">
    <property type="protein sequence ID" value="NBR_0001256301-mRNA-1"/>
    <property type="gene ID" value="NBR_0001256301"/>
</dbReference>
<proteinExistence type="predicted"/>
<dbReference type="Proteomes" id="UP000271162">
    <property type="component" value="Unassembled WGS sequence"/>
</dbReference>
<sequence length="125" mass="14345">MSASNDITIDEIERMILDETPQVDQLTAVRSMMEKLIEKVEKLGSKGPVQSYLVEQLNRDLVSLKVKVGEVRGRLEQIVAQKVPERRLCAYPPRPRSKTCETYHRKMGKEQMLFQDQGALTDKNL</sequence>